<organism evidence="1 2">
    <name type="scientific">Ceratodon purpureus</name>
    <name type="common">Fire moss</name>
    <name type="synonym">Dicranum purpureum</name>
    <dbReference type="NCBI Taxonomy" id="3225"/>
    <lineage>
        <taxon>Eukaryota</taxon>
        <taxon>Viridiplantae</taxon>
        <taxon>Streptophyta</taxon>
        <taxon>Embryophyta</taxon>
        <taxon>Bryophyta</taxon>
        <taxon>Bryophytina</taxon>
        <taxon>Bryopsida</taxon>
        <taxon>Dicranidae</taxon>
        <taxon>Pseudoditrichales</taxon>
        <taxon>Ditrichaceae</taxon>
        <taxon>Ceratodon</taxon>
    </lineage>
</organism>
<reference evidence="1" key="1">
    <citation type="submission" date="2020-06" db="EMBL/GenBank/DDBJ databases">
        <title>WGS assembly of Ceratodon purpureus strain R40.</title>
        <authorList>
            <person name="Carey S.B."/>
            <person name="Jenkins J."/>
            <person name="Shu S."/>
            <person name="Lovell J.T."/>
            <person name="Sreedasyam A."/>
            <person name="Maumus F."/>
            <person name="Tiley G.P."/>
            <person name="Fernandez-Pozo N."/>
            <person name="Barry K."/>
            <person name="Chen C."/>
            <person name="Wang M."/>
            <person name="Lipzen A."/>
            <person name="Daum C."/>
            <person name="Saski C.A."/>
            <person name="Payton A.C."/>
            <person name="Mcbreen J.C."/>
            <person name="Conrad R.E."/>
            <person name="Kollar L.M."/>
            <person name="Olsson S."/>
            <person name="Huttunen S."/>
            <person name="Landis J.B."/>
            <person name="Wickett N.J."/>
            <person name="Johnson M.G."/>
            <person name="Rensing S.A."/>
            <person name="Grimwood J."/>
            <person name="Schmutz J."/>
            <person name="Mcdaniel S.F."/>
        </authorList>
    </citation>
    <scope>NUCLEOTIDE SEQUENCE</scope>
    <source>
        <strain evidence="1">R40</strain>
    </source>
</reference>
<evidence type="ECO:0000313" key="1">
    <source>
        <dbReference type="EMBL" id="KAG0563318.1"/>
    </source>
</evidence>
<accession>A0A8T0GZV6</accession>
<evidence type="ECO:0000313" key="2">
    <source>
        <dbReference type="Proteomes" id="UP000822688"/>
    </source>
</evidence>
<dbReference type="Proteomes" id="UP000822688">
    <property type="component" value="Chromosome 8"/>
</dbReference>
<dbReference type="AlphaFoldDB" id="A0A8T0GZV6"/>
<proteinExistence type="predicted"/>
<dbReference type="EMBL" id="CM026429">
    <property type="protein sequence ID" value="KAG0563318.1"/>
    <property type="molecule type" value="Genomic_DNA"/>
</dbReference>
<keyword evidence="2" id="KW-1185">Reference proteome</keyword>
<sequence length="128" mass="14609">MSVSYTRINTKNKPIMRIILPWQCAIIPVWLPVVTDCHILFSISHIEQFLFNNVGELKTLLTVLSISSLIIQTRFRIDVVMIGEEESGSIPVCLLCRAFRPRLDHHVHQSLITLLCSELQNATILSQQ</sequence>
<name>A0A8T0GZV6_CERPU</name>
<gene>
    <name evidence="1" type="ORF">KC19_8G021200</name>
</gene>
<protein>
    <submittedName>
        <fullName evidence="1">Uncharacterized protein</fullName>
    </submittedName>
</protein>
<comment type="caution">
    <text evidence="1">The sequence shown here is derived from an EMBL/GenBank/DDBJ whole genome shotgun (WGS) entry which is preliminary data.</text>
</comment>